<name>A0A557P1L1_9VIBR</name>
<dbReference type="AlphaFoldDB" id="A0A557P1L1"/>
<gene>
    <name evidence="3" type="ORF">FOF44_13380</name>
</gene>
<dbReference type="SUPFAM" id="SSF52821">
    <property type="entry name" value="Rhodanese/Cell cycle control phosphatase"/>
    <property type="match status" value="1"/>
</dbReference>
<dbReference type="InterPro" id="IPR036873">
    <property type="entry name" value="Rhodanese-like_dom_sf"/>
</dbReference>
<evidence type="ECO:0000313" key="3">
    <source>
        <dbReference type="EMBL" id="TVO34546.1"/>
    </source>
</evidence>
<comment type="caution">
    <text evidence="3">The sequence shown here is derived from an EMBL/GenBank/DDBJ whole genome shotgun (WGS) entry which is preliminary data.</text>
</comment>
<reference evidence="3 4" key="1">
    <citation type="submission" date="2019-07" db="EMBL/GenBank/DDBJ databases">
        <title>The draft genome sequence of Vibrio algivorus M1486.</title>
        <authorList>
            <person name="Meng X."/>
        </authorList>
    </citation>
    <scope>NUCLEOTIDE SEQUENCE [LARGE SCALE GENOMIC DNA]</scope>
    <source>
        <strain evidence="3 4">M1486</strain>
    </source>
</reference>
<dbReference type="SMART" id="SM00450">
    <property type="entry name" value="RHOD"/>
    <property type="match status" value="1"/>
</dbReference>
<dbReference type="Pfam" id="PF00581">
    <property type="entry name" value="Rhodanese"/>
    <property type="match status" value="1"/>
</dbReference>
<dbReference type="Proteomes" id="UP000319828">
    <property type="component" value="Unassembled WGS sequence"/>
</dbReference>
<feature type="domain" description="Rhodanese" evidence="2">
    <location>
        <begin position="50"/>
        <end position="141"/>
    </location>
</feature>
<sequence>MQEYIDFFQQNMILSLVWVTVLAALIATIFKSSTAKYKTIGASELTHLINREDGVVIDIRTNDEFKRGHIAGSVHILPSEIKSGAITSIEKYKAAPIIVVCKTGQTSHESANLLAKAGFEKVNMLKNGMTAWNENNLPLVSDKPASKKGKK</sequence>
<dbReference type="CDD" id="cd00158">
    <property type="entry name" value="RHOD"/>
    <property type="match status" value="1"/>
</dbReference>
<dbReference type="InterPro" id="IPR050229">
    <property type="entry name" value="GlpE_sulfurtransferase"/>
</dbReference>
<evidence type="ECO:0000313" key="4">
    <source>
        <dbReference type="Proteomes" id="UP000319828"/>
    </source>
</evidence>
<dbReference type="EMBL" id="VMKJ01000030">
    <property type="protein sequence ID" value="TVO34546.1"/>
    <property type="molecule type" value="Genomic_DNA"/>
</dbReference>
<evidence type="ECO:0000259" key="2">
    <source>
        <dbReference type="PROSITE" id="PS50206"/>
    </source>
</evidence>
<feature type="transmembrane region" description="Helical" evidence="1">
    <location>
        <begin position="12"/>
        <end position="30"/>
    </location>
</feature>
<dbReference type="PANTHER" id="PTHR43031">
    <property type="entry name" value="FAD-DEPENDENT OXIDOREDUCTASE"/>
    <property type="match status" value="1"/>
</dbReference>
<dbReference type="OrthoDB" id="9808735at2"/>
<keyword evidence="1" id="KW-0472">Membrane</keyword>
<keyword evidence="1" id="KW-0812">Transmembrane</keyword>
<evidence type="ECO:0000256" key="1">
    <source>
        <dbReference type="SAM" id="Phobius"/>
    </source>
</evidence>
<dbReference type="RefSeq" id="WP_144388715.1">
    <property type="nucleotide sequence ID" value="NZ_CANNCB010000035.1"/>
</dbReference>
<protein>
    <submittedName>
        <fullName evidence="3">Rhodanese-like domain-containing protein</fullName>
    </submittedName>
</protein>
<dbReference type="PROSITE" id="PS50206">
    <property type="entry name" value="RHODANESE_3"/>
    <property type="match status" value="1"/>
</dbReference>
<accession>A0A557P1L1</accession>
<organism evidence="3 4">
    <name type="scientific">Vibrio algivorus</name>
    <dbReference type="NCBI Taxonomy" id="1667024"/>
    <lineage>
        <taxon>Bacteria</taxon>
        <taxon>Pseudomonadati</taxon>
        <taxon>Pseudomonadota</taxon>
        <taxon>Gammaproteobacteria</taxon>
        <taxon>Vibrionales</taxon>
        <taxon>Vibrionaceae</taxon>
        <taxon>Vibrio</taxon>
    </lineage>
</organism>
<keyword evidence="1" id="KW-1133">Transmembrane helix</keyword>
<dbReference type="Gene3D" id="3.40.250.10">
    <property type="entry name" value="Rhodanese-like domain"/>
    <property type="match status" value="1"/>
</dbReference>
<dbReference type="PANTHER" id="PTHR43031:SF18">
    <property type="entry name" value="RHODANESE-RELATED SULFURTRANSFERASES"/>
    <property type="match status" value="1"/>
</dbReference>
<proteinExistence type="predicted"/>
<dbReference type="InterPro" id="IPR001763">
    <property type="entry name" value="Rhodanese-like_dom"/>
</dbReference>